<dbReference type="AlphaFoldDB" id="A0A699X6F5"/>
<comment type="caution">
    <text evidence="1">The sequence shown here is derived from an EMBL/GenBank/DDBJ whole genome shotgun (WGS) entry which is preliminary data.</text>
</comment>
<protein>
    <submittedName>
        <fullName evidence="1">Uncharacterized protein</fullName>
    </submittedName>
</protein>
<dbReference type="EMBL" id="BKCJ011813951">
    <property type="protein sequence ID" value="GFD55099.1"/>
    <property type="molecule type" value="Genomic_DNA"/>
</dbReference>
<accession>A0A699X6F5</accession>
<proteinExistence type="predicted"/>
<organism evidence="1">
    <name type="scientific">Tanacetum cinerariifolium</name>
    <name type="common">Dalmatian daisy</name>
    <name type="synonym">Chrysanthemum cinerariifolium</name>
    <dbReference type="NCBI Taxonomy" id="118510"/>
    <lineage>
        <taxon>Eukaryota</taxon>
        <taxon>Viridiplantae</taxon>
        <taxon>Streptophyta</taxon>
        <taxon>Embryophyta</taxon>
        <taxon>Tracheophyta</taxon>
        <taxon>Spermatophyta</taxon>
        <taxon>Magnoliopsida</taxon>
        <taxon>eudicotyledons</taxon>
        <taxon>Gunneridae</taxon>
        <taxon>Pentapetalae</taxon>
        <taxon>asterids</taxon>
        <taxon>campanulids</taxon>
        <taxon>Asterales</taxon>
        <taxon>Asteraceae</taxon>
        <taxon>Asteroideae</taxon>
        <taxon>Anthemideae</taxon>
        <taxon>Anthemidinae</taxon>
        <taxon>Tanacetum</taxon>
    </lineage>
</organism>
<name>A0A699X6F5_TANCI</name>
<gene>
    <name evidence="1" type="ORF">Tci_927068</name>
</gene>
<reference evidence="1" key="1">
    <citation type="journal article" date="2019" name="Sci. Rep.">
        <title>Draft genome of Tanacetum cinerariifolium, the natural source of mosquito coil.</title>
        <authorList>
            <person name="Yamashiro T."/>
            <person name="Shiraishi A."/>
            <person name="Satake H."/>
            <person name="Nakayama K."/>
        </authorList>
    </citation>
    <scope>NUCLEOTIDE SEQUENCE</scope>
</reference>
<evidence type="ECO:0000313" key="1">
    <source>
        <dbReference type="EMBL" id="GFD55099.1"/>
    </source>
</evidence>
<feature type="non-terminal residue" evidence="1">
    <location>
        <position position="1"/>
    </location>
</feature>
<sequence length="43" mass="5031">GRGERAHGECEGVDFVLVRYREQARDDRGIVNWKGREILFNLL</sequence>